<dbReference type="Pfam" id="PF03999">
    <property type="entry name" value="MAP65_ASE1"/>
    <property type="match status" value="1"/>
</dbReference>
<dbReference type="Proteomes" id="UP000050791">
    <property type="component" value="Unassembled WGS sequence"/>
</dbReference>
<organism evidence="2 3">
    <name type="scientific">Schistosoma mattheei</name>
    <dbReference type="NCBI Taxonomy" id="31246"/>
    <lineage>
        <taxon>Eukaryota</taxon>
        <taxon>Metazoa</taxon>
        <taxon>Spiralia</taxon>
        <taxon>Lophotrochozoa</taxon>
        <taxon>Platyhelminthes</taxon>
        <taxon>Trematoda</taxon>
        <taxon>Digenea</taxon>
        <taxon>Strigeidida</taxon>
        <taxon>Schistosomatoidea</taxon>
        <taxon>Schistosomatidae</taxon>
        <taxon>Schistosoma</taxon>
    </lineage>
</organism>
<reference evidence="3" key="1">
    <citation type="submission" date="2023-11" db="UniProtKB">
        <authorList>
            <consortium name="WormBaseParasite"/>
        </authorList>
    </citation>
    <scope>IDENTIFICATION</scope>
</reference>
<proteinExistence type="predicted"/>
<dbReference type="WBParaSite" id="SMTH1_73420.1">
    <property type="protein sequence ID" value="SMTH1_73420.1"/>
    <property type="gene ID" value="SMTH1_73420"/>
</dbReference>
<evidence type="ECO:0000256" key="1">
    <source>
        <dbReference type="SAM" id="Coils"/>
    </source>
</evidence>
<dbReference type="GO" id="GO:0005737">
    <property type="term" value="C:cytoplasm"/>
    <property type="evidence" value="ECO:0007669"/>
    <property type="project" value="TreeGrafter"/>
</dbReference>
<dbReference type="PANTHER" id="PTHR19321:SF41">
    <property type="entry name" value="FASCETTO-RELATED"/>
    <property type="match status" value="1"/>
</dbReference>
<protein>
    <recommendedName>
        <fullName evidence="4">Protein regulator of cytokinesis 1</fullName>
    </recommendedName>
</protein>
<dbReference type="AlphaFoldDB" id="A0AA85BSW6"/>
<dbReference type="GO" id="GO:0000226">
    <property type="term" value="P:microtubule cytoskeleton organization"/>
    <property type="evidence" value="ECO:0007669"/>
    <property type="project" value="InterPro"/>
</dbReference>
<dbReference type="Gene3D" id="1.20.58.1520">
    <property type="match status" value="1"/>
</dbReference>
<keyword evidence="1" id="KW-0175">Coiled coil</keyword>
<dbReference type="GO" id="GO:0008017">
    <property type="term" value="F:microtubule binding"/>
    <property type="evidence" value="ECO:0007669"/>
    <property type="project" value="InterPro"/>
</dbReference>
<evidence type="ECO:0000313" key="2">
    <source>
        <dbReference type="Proteomes" id="UP000050791"/>
    </source>
</evidence>
<evidence type="ECO:0008006" key="4">
    <source>
        <dbReference type="Google" id="ProtNLM"/>
    </source>
</evidence>
<dbReference type="GO" id="GO:0005819">
    <property type="term" value="C:spindle"/>
    <property type="evidence" value="ECO:0007669"/>
    <property type="project" value="TreeGrafter"/>
</dbReference>
<sequence length="596" mass="67677">MIADIWNAMGLEGENLRLRIHSLSSHLFLMLDEMYSEEILAKQSIIDSIKELKVKIKELESELGLTNNISETSSLVMTEKLFYDHFKALTEKSSSILQTYNLLKEEEKDLCARLDEPSVPETFIHVPNTEQIRILKENIDHLTLEKRSRSLRLSRLIQEIKNLRDLLQQKTIDDEEIITLITAPNPMENLSLSKNFLDHVTKLRNSLAQEFVKLDDDCQRIIKEIMHIAGRLNIDNGVNIQQPVSARFLQHLKEELNRLKKLQLRSLASIISKCQAELVVWWENCLVGRDVRQSYLISEGQELNESLLISLESEITKWKSFYLENEPLFKAIETWQCILSRLRMSEQKMKDPSVLKNRGGILLVIDKEIKQLKRDLSRQYSILKEISMNYPNVTVHGLSILDYLDFSEHQCRIEKENQNPGNLSSSFIKVENSAKRAFDANKSTLLTPISGKKPRTDLLNSTIAAFSSNSKLNAVQSPLLACSSMVSLHGIGSTDSLSSVHTPITKAKSSVQTPVTSCVSSSNSPQKKIASTISTKRRSARLSGKKVCSTLRVLQVKNIQNNSDNSFLSPLSTAPRSAVKLYNSLMIGFRRYSTVF</sequence>
<name>A0AA85BSW6_9TREM</name>
<evidence type="ECO:0000313" key="3">
    <source>
        <dbReference type="WBParaSite" id="SMTH1_73420.1"/>
    </source>
</evidence>
<accession>A0AA85BSW6</accession>
<feature type="coiled-coil region" evidence="1">
    <location>
        <begin position="42"/>
        <end position="69"/>
    </location>
</feature>
<dbReference type="InterPro" id="IPR007145">
    <property type="entry name" value="MAP65_Ase1_PRC1"/>
</dbReference>
<dbReference type="PANTHER" id="PTHR19321">
    <property type="entry name" value="PROTEIN REGULATOR OF CYTOKINESIS 1 PRC1-RELATED"/>
    <property type="match status" value="1"/>
</dbReference>